<evidence type="ECO:0000313" key="3">
    <source>
        <dbReference type="Proteomes" id="UP000614601"/>
    </source>
</evidence>
<dbReference type="EMBL" id="CAJFCW020000003">
    <property type="protein sequence ID" value="CAG9102994.1"/>
    <property type="molecule type" value="Genomic_DNA"/>
</dbReference>
<dbReference type="AlphaFoldDB" id="A0A811KH21"/>
<accession>A0A811KH21</accession>
<feature type="compositionally biased region" description="Low complexity" evidence="1">
    <location>
        <begin position="41"/>
        <end position="50"/>
    </location>
</feature>
<dbReference type="Proteomes" id="UP000614601">
    <property type="component" value="Unassembled WGS sequence"/>
</dbReference>
<evidence type="ECO:0000256" key="1">
    <source>
        <dbReference type="SAM" id="MobiDB-lite"/>
    </source>
</evidence>
<dbReference type="Proteomes" id="UP000783686">
    <property type="component" value="Unassembled WGS sequence"/>
</dbReference>
<reference evidence="2" key="1">
    <citation type="submission" date="2020-09" db="EMBL/GenBank/DDBJ databases">
        <authorList>
            <person name="Kikuchi T."/>
        </authorList>
    </citation>
    <scope>NUCLEOTIDE SEQUENCE</scope>
    <source>
        <strain evidence="2">SH1</strain>
    </source>
</reference>
<proteinExistence type="predicted"/>
<feature type="compositionally biased region" description="Polar residues" evidence="1">
    <location>
        <begin position="103"/>
        <end position="117"/>
    </location>
</feature>
<sequence>MLAPIMTKDMKLFPSRPLPPRIKNVRSRAQSLQDFADANARKQQVAQQQKTRQRNAQSVGNLAMSKGSPPKNSIVKRKPLDAIAEGVEMAPPLAPTTASTPAMCQSTYSTNLASPSSPEAAPERHGKLAKYPVVDLTKKNDENRQILRKNDENRPDSVMSTVSSCPSTSGEKLERNSSARSSTKSTDSNKDKAPLTAGLLKFITSSLKGNKKERKCHEEAKKRAAASQKPPASPTVP</sequence>
<dbReference type="EMBL" id="CAJFDH010000003">
    <property type="protein sequence ID" value="CAD5214606.1"/>
    <property type="molecule type" value="Genomic_DNA"/>
</dbReference>
<comment type="caution">
    <text evidence="2">The sequence shown here is derived from an EMBL/GenBank/DDBJ whole genome shotgun (WGS) entry which is preliminary data.</text>
</comment>
<gene>
    <name evidence="2" type="ORF">BOKJ2_LOCUS5677</name>
</gene>
<dbReference type="OrthoDB" id="5851172at2759"/>
<name>A0A811KH21_9BILA</name>
<evidence type="ECO:0000313" key="2">
    <source>
        <dbReference type="EMBL" id="CAD5214606.1"/>
    </source>
</evidence>
<feature type="region of interest" description="Disordered" evidence="1">
    <location>
        <begin position="1"/>
        <end position="237"/>
    </location>
</feature>
<organism evidence="2 3">
    <name type="scientific">Bursaphelenchus okinawaensis</name>
    <dbReference type="NCBI Taxonomy" id="465554"/>
    <lineage>
        <taxon>Eukaryota</taxon>
        <taxon>Metazoa</taxon>
        <taxon>Ecdysozoa</taxon>
        <taxon>Nematoda</taxon>
        <taxon>Chromadorea</taxon>
        <taxon>Rhabditida</taxon>
        <taxon>Tylenchina</taxon>
        <taxon>Tylenchomorpha</taxon>
        <taxon>Aphelenchoidea</taxon>
        <taxon>Aphelenchoididae</taxon>
        <taxon>Bursaphelenchus</taxon>
    </lineage>
</organism>
<feature type="compositionally biased region" description="Basic and acidic residues" evidence="1">
    <location>
        <begin position="136"/>
        <end position="155"/>
    </location>
</feature>
<feature type="compositionally biased region" description="Polar residues" evidence="1">
    <location>
        <begin position="158"/>
        <end position="170"/>
    </location>
</feature>
<keyword evidence="3" id="KW-1185">Reference proteome</keyword>
<protein>
    <submittedName>
        <fullName evidence="2">Uncharacterized protein</fullName>
    </submittedName>
</protein>